<proteinExistence type="predicted"/>
<protein>
    <submittedName>
        <fullName evidence="1">Uncharacterized protein</fullName>
    </submittedName>
</protein>
<reference evidence="1" key="1">
    <citation type="submission" date="2021-01" db="EMBL/GenBank/DDBJ databases">
        <authorList>
            <person name="Corre E."/>
            <person name="Pelletier E."/>
            <person name="Niang G."/>
            <person name="Scheremetjew M."/>
            <person name="Finn R."/>
            <person name="Kale V."/>
            <person name="Holt S."/>
            <person name="Cochrane G."/>
            <person name="Meng A."/>
            <person name="Brown T."/>
            <person name="Cohen L."/>
        </authorList>
    </citation>
    <scope>NUCLEOTIDE SEQUENCE</scope>
    <source>
        <strain evidence="1">Pop2</strain>
    </source>
</reference>
<accession>A0A7S1Z972</accession>
<sequence>MDNKWEEKIYVIKKQSLYIAREYVLPEFFSYTTPYVSTLRLQNHSNPFSFWEDKKPNMSLSILRIFHSIQIQHHTLYIYSPLFDFVESMDIFTNIHTSPSCAQKSKHNQKRTLLSLFTALSIL</sequence>
<gene>
    <name evidence="1" type="ORF">DBRI1063_LOCUS12061</name>
</gene>
<evidence type="ECO:0000313" key="1">
    <source>
        <dbReference type="EMBL" id="CAD9331951.1"/>
    </source>
</evidence>
<dbReference type="AlphaFoldDB" id="A0A7S1Z972"/>
<name>A0A7S1Z972_9STRA</name>
<organism evidence="1">
    <name type="scientific">Ditylum brightwellii</name>
    <dbReference type="NCBI Taxonomy" id="49249"/>
    <lineage>
        <taxon>Eukaryota</taxon>
        <taxon>Sar</taxon>
        <taxon>Stramenopiles</taxon>
        <taxon>Ochrophyta</taxon>
        <taxon>Bacillariophyta</taxon>
        <taxon>Mediophyceae</taxon>
        <taxon>Lithodesmiophycidae</taxon>
        <taxon>Lithodesmiales</taxon>
        <taxon>Lithodesmiaceae</taxon>
        <taxon>Ditylum</taxon>
    </lineage>
</organism>
<dbReference type="EMBL" id="HBGN01018946">
    <property type="protein sequence ID" value="CAD9331951.1"/>
    <property type="molecule type" value="Transcribed_RNA"/>
</dbReference>